<evidence type="ECO:0008006" key="7">
    <source>
        <dbReference type="Google" id="ProtNLM"/>
    </source>
</evidence>
<dbReference type="OrthoDB" id="1890565at2759"/>
<name>A0A8X7UWL3_BRACI</name>
<keyword evidence="2" id="KW-0677">Repeat</keyword>
<reference evidence="5 6" key="1">
    <citation type="submission" date="2020-02" db="EMBL/GenBank/DDBJ databases">
        <authorList>
            <person name="Ma Q."/>
            <person name="Huang Y."/>
            <person name="Song X."/>
            <person name="Pei D."/>
        </authorList>
    </citation>
    <scope>NUCLEOTIDE SEQUENCE [LARGE SCALE GENOMIC DNA]</scope>
    <source>
        <strain evidence="5">Sxm20200214</strain>
        <tissue evidence="5">Leaf</tissue>
    </source>
</reference>
<evidence type="ECO:0000256" key="4">
    <source>
        <dbReference type="SAM" id="Phobius"/>
    </source>
</evidence>
<proteinExistence type="inferred from homology"/>
<evidence type="ECO:0000313" key="6">
    <source>
        <dbReference type="Proteomes" id="UP000886595"/>
    </source>
</evidence>
<dbReference type="PANTHER" id="PTHR45717">
    <property type="entry name" value="OS12G0527900 PROTEIN"/>
    <property type="match status" value="1"/>
</dbReference>
<dbReference type="PROSITE" id="PS51375">
    <property type="entry name" value="PPR"/>
    <property type="match status" value="2"/>
</dbReference>
<dbReference type="Pfam" id="PF01535">
    <property type="entry name" value="PPR"/>
    <property type="match status" value="3"/>
</dbReference>
<dbReference type="AlphaFoldDB" id="A0A8X7UWL3"/>
<dbReference type="EMBL" id="JAAMPC010000009">
    <property type="protein sequence ID" value="KAG2294930.1"/>
    <property type="molecule type" value="Genomic_DNA"/>
</dbReference>
<dbReference type="GO" id="GO:0005739">
    <property type="term" value="C:mitochondrion"/>
    <property type="evidence" value="ECO:0007669"/>
    <property type="project" value="TreeGrafter"/>
</dbReference>
<evidence type="ECO:0000256" key="3">
    <source>
        <dbReference type="PROSITE-ProRule" id="PRU00708"/>
    </source>
</evidence>
<comment type="caution">
    <text evidence="5">The sequence shown here is derived from an EMBL/GenBank/DDBJ whole genome shotgun (WGS) entry which is preliminary data.</text>
</comment>
<dbReference type="PANTHER" id="PTHR45717:SF46">
    <property type="entry name" value="PENTATRICOPEPTIDE REPEAT-CONTAINING PROTEIN"/>
    <property type="match status" value="1"/>
</dbReference>
<dbReference type="GO" id="GO:0003729">
    <property type="term" value="F:mRNA binding"/>
    <property type="evidence" value="ECO:0007669"/>
    <property type="project" value="UniProtKB-ARBA"/>
</dbReference>
<keyword evidence="4" id="KW-1133">Transmembrane helix</keyword>
<evidence type="ECO:0000256" key="1">
    <source>
        <dbReference type="ARBA" id="ARBA00007626"/>
    </source>
</evidence>
<keyword evidence="4" id="KW-0812">Transmembrane</keyword>
<gene>
    <name evidence="5" type="ORF">Bca52824_041599</name>
</gene>
<comment type="similarity">
    <text evidence="1">Belongs to the PPR family. P subfamily.</text>
</comment>
<organism evidence="5 6">
    <name type="scientific">Brassica carinata</name>
    <name type="common">Ethiopian mustard</name>
    <name type="synonym">Abyssinian cabbage</name>
    <dbReference type="NCBI Taxonomy" id="52824"/>
    <lineage>
        <taxon>Eukaryota</taxon>
        <taxon>Viridiplantae</taxon>
        <taxon>Streptophyta</taxon>
        <taxon>Embryophyta</taxon>
        <taxon>Tracheophyta</taxon>
        <taxon>Spermatophyta</taxon>
        <taxon>Magnoliopsida</taxon>
        <taxon>eudicotyledons</taxon>
        <taxon>Gunneridae</taxon>
        <taxon>Pentapetalae</taxon>
        <taxon>rosids</taxon>
        <taxon>malvids</taxon>
        <taxon>Brassicales</taxon>
        <taxon>Brassicaceae</taxon>
        <taxon>Brassiceae</taxon>
        <taxon>Brassica</taxon>
    </lineage>
</organism>
<keyword evidence="6" id="KW-1185">Reference proteome</keyword>
<evidence type="ECO:0000313" key="5">
    <source>
        <dbReference type="EMBL" id="KAG2294930.1"/>
    </source>
</evidence>
<evidence type="ECO:0000256" key="2">
    <source>
        <dbReference type="ARBA" id="ARBA00022737"/>
    </source>
</evidence>
<dbReference type="Gene3D" id="1.25.40.10">
    <property type="entry name" value="Tetratricopeptide repeat domain"/>
    <property type="match status" value="4"/>
</dbReference>
<accession>A0A8X7UWL3</accession>
<feature type="transmembrane region" description="Helical" evidence="4">
    <location>
        <begin position="453"/>
        <end position="474"/>
    </location>
</feature>
<dbReference type="Proteomes" id="UP000886595">
    <property type="component" value="Unassembled WGS sequence"/>
</dbReference>
<sequence length="949" mass="108108">MSSATRKAFAHSSKARLFCSNTNPTLSTPSQTLQTRIDSDLHQNSKISTVLEQWRQQGNKLNPSLVKGIFEKLRDSKQYPQALEVSTWMAEGNVCSLLPEDYTARFHLIENVLGFKEAEKFLEKVPENLRNEHMYTTLLKSYAKKKYLNRAEAVFNKMRELGLLLKPSPGEDNDGFLALFASLLNLDGINGAALMYYKEYEWSGLEFDVRIPTMLVSGFRKHGMVKQADVLMNKTLRNIRSGNKPITPLLEECGKPSELRDLIKNLQDSNKFTKAREASSWFCDQKMINLFPEDYANRLDLTEKVLGLKEAYKFFETSIPETMKGYSFCTTLLNMYTISHQDVGEAEAIFEKMGELGFLSKLSPVLGKRTEIENLLRKMEDKNIELDSVTMNNVSRVRNKVGEMGVVKSFSKFDDVQGAQKMYGEWEQSSGGAEFDAKIPGGEMKIKRFMQNMVGVVLIICLVIALSMILHAAAADPDLAFSVAMLCLLPAEAAESGSLMSTTTHLDIKDALAMAEAYCKQHLTTLRKTLVATVLGFGQNEKRRSRVAQNPKTELESMISLQQHAKRILAHSTKPRLRLFCSNSNETLWASNQVLQNRIESALNHKAKISTVLEQWRQQGFEEAEKFLEKVPENLRNESMYTSLLKSYAESGNKDVDRAEAAFKKMRELGLLLKPSPYSYMMSLYSSVGNRGKVDEVLREMKENNVKLDNLDMAKAYLRVGSKREAREMLVRAEELNDPSSYEELMRLYGEAGDSGDVYRIWNLYKKTREQDNDGFLALIESLLNLDDINIAAEMYYKFRDLIKNLQDSNKLSIALEASSWFCDQKMINLFPEDYADRLDLTEKVLGLKEADKFFDTSIPETMKGYSVYTTLLNMYTRAHQDVGEAEAIFEKMGELGFLNKLSPFKSMISIYSVFLKRVEIDNLLRKMKEKNIDPDSVTMYNVLRVNIE</sequence>
<feature type="repeat" description="PPR" evidence="3">
    <location>
        <begin position="131"/>
        <end position="165"/>
    </location>
</feature>
<dbReference type="SUPFAM" id="SSF81901">
    <property type="entry name" value="HCP-like"/>
    <property type="match status" value="1"/>
</dbReference>
<feature type="repeat" description="PPR" evidence="3">
    <location>
        <begin position="637"/>
        <end position="673"/>
    </location>
</feature>
<dbReference type="NCBIfam" id="TIGR00756">
    <property type="entry name" value="PPR"/>
    <property type="match status" value="2"/>
</dbReference>
<keyword evidence="4" id="KW-0472">Membrane</keyword>
<dbReference type="InterPro" id="IPR011990">
    <property type="entry name" value="TPR-like_helical_dom_sf"/>
</dbReference>
<protein>
    <recommendedName>
        <fullName evidence="7">Pentatricopeptide repeat-containing protein</fullName>
    </recommendedName>
</protein>
<dbReference type="InterPro" id="IPR002885">
    <property type="entry name" value="PPR_rpt"/>
</dbReference>